<keyword evidence="3" id="KW-1185">Reference proteome</keyword>
<dbReference type="InterPro" id="IPR051158">
    <property type="entry name" value="Metallophosphoesterase_sf"/>
</dbReference>
<evidence type="ECO:0000313" key="2">
    <source>
        <dbReference type="EMBL" id="PLT28307.1"/>
    </source>
</evidence>
<sequence>MGVYLILLIVIAGLLLLLYMWRQAFLDQVIESSLHFEDFPASFGKVTIFFISDIHKRSISDEIINKVKGRADIVVLGGDLTEGKVPFSRIESNLIKLKEIGPVYFVWGNNDYETDYHLLDATLLKYGVKILDNTSVLFESEAGEKISLLGIDFMDGERDRLDLAIQDAHEDSFRILVSHTPAILGQIEPDSNISLLLSGHTHGGQIRFLGVGRYKKGRIAKKNNTTYLVSNGYGTSLLPLRLGAKPETHLITLLPQG</sequence>
<feature type="domain" description="Calcineurin-like phosphoesterase" evidence="1">
    <location>
        <begin position="47"/>
        <end position="203"/>
    </location>
</feature>
<protein>
    <submittedName>
        <fullName evidence="2">Metallophosphoesterase</fullName>
    </submittedName>
</protein>
<dbReference type="PANTHER" id="PTHR31302:SF32">
    <property type="entry name" value="PHOSPHOESTERASE"/>
    <property type="match status" value="1"/>
</dbReference>
<evidence type="ECO:0000259" key="1">
    <source>
        <dbReference type="Pfam" id="PF00149"/>
    </source>
</evidence>
<dbReference type="GO" id="GO:0009245">
    <property type="term" value="P:lipid A biosynthetic process"/>
    <property type="evidence" value="ECO:0007669"/>
    <property type="project" value="TreeGrafter"/>
</dbReference>
<dbReference type="OrthoDB" id="9780884at2"/>
<dbReference type="SUPFAM" id="SSF56300">
    <property type="entry name" value="Metallo-dependent phosphatases"/>
    <property type="match status" value="1"/>
</dbReference>
<organism evidence="2 3">
    <name type="scientific">Peribacillus deserti</name>
    <dbReference type="NCBI Taxonomy" id="673318"/>
    <lineage>
        <taxon>Bacteria</taxon>
        <taxon>Bacillati</taxon>
        <taxon>Bacillota</taxon>
        <taxon>Bacilli</taxon>
        <taxon>Bacillales</taxon>
        <taxon>Bacillaceae</taxon>
        <taxon>Peribacillus</taxon>
    </lineage>
</organism>
<evidence type="ECO:0000313" key="3">
    <source>
        <dbReference type="Proteomes" id="UP000234748"/>
    </source>
</evidence>
<dbReference type="GO" id="GO:0016020">
    <property type="term" value="C:membrane"/>
    <property type="evidence" value="ECO:0007669"/>
    <property type="project" value="GOC"/>
</dbReference>
<dbReference type="PANTHER" id="PTHR31302">
    <property type="entry name" value="TRANSMEMBRANE PROTEIN WITH METALLOPHOSPHOESTERASE DOMAIN-RELATED"/>
    <property type="match status" value="1"/>
</dbReference>
<dbReference type="RefSeq" id="WP_101644973.1">
    <property type="nucleotide sequence ID" value="NZ_PGUY01000062.1"/>
</dbReference>
<dbReference type="GO" id="GO:0008758">
    <property type="term" value="F:UDP-2,3-diacylglucosamine hydrolase activity"/>
    <property type="evidence" value="ECO:0007669"/>
    <property type="project" value="TreeGrafter"/>
</dbReference>
<gene>
    <name evidence="2" type="ORF">CUU66_18990</name>
</gene>
<comment type="caution">
    <text evidence="2">The sequence shown here is derived from an EMBL/GenBank/DDBJ whole genome shotgun (WGS) entry which is preliminary data.</text>
</comment>
<dbReference type="AlphaFoldDB" id="A0A2N5M1R8"/>
<accession>A0A2N5M1R8</accession>
<dbReference type="InterPro" id="IPR029052">
    <property type="entry name" value="Metallo-depent_PP-like"/>
</dbReference>
<name>A0A2N5M1R8_9BACI</name>
<dbReference type="Proteomes" id="UP000234748">
    <property type="component" value="Unassembled WGS sequence"/>
</dbReference>
<dbReference type="InterPro" id="IPR004843">
    <property type="entry name" value="Calcineurin-like_PHP"/>
</dbReference>
<proteinExistence type="predicted"/>
<dbReference type="Pfam" id="PF00149">
    <property type="entry name" value="Metallophos"/>
    <property type="match status" value="1"/>
</dbReference>
<reference evidence="2 3" key="1">
    <citation type="submission" date="2017-11" db="EMBL/GenBank/DDBJ databases">
        <title>Comparitive Functional Genomics of Dry Heat Resistant strains isolated from the Viking Spacecraft.</title>
        <authorList>
            <person name="Seuylemezian A."/>
            <person name="Cooper K."/>
            <person name="Vaishampayan P."/>
        </authorList>
    </citation>
    <scope>NUCLEOTIDE SEQUENCE [LARGE SCALE GENOMIC DNA]</scope>
    <source>
        <strain evidence="2 3">V1-29</strain>
    </source>
</reference>
<dbReference type="EMBL" id="PGUY01000062">
    <property type="protein sequence ID" value="PLT28307.1"/>
    <property type="molecule type" value="Genomic_DNA"/>
</dbReference>
<dbReference type="Gene3D" id="3.60.21.10">
    <property type="match status" value="1"/>
</dbReference>